<proteinExistence type="predicted"/>
<dbReference type="AlphaFoldDB" id="A0A9P9D1W4"/>
<accession>A0A9P9D1W4</accession>
<evidence type="ECO:0008006" key="4">
    <source>
        <dbReference type="Google" id="ProtNLM"/>
    </source>
</evidence>
<keyword evidence="1" id="KW-0732">Signal</keyword>
<evidence type="ECO:0000313" key="3">
    <source>
        <dbReference type="Proteomes" id="UP000717696"/>
    </source>
</evidence>
<dbReference type="Proteomes" id="UP000717696">
    <property type="component" value="Unassembled WGS sequence"/>
</dbReference>
<evidence type="ECO:0000256" key="1">
    <source>
        <dbReference type="SAM" id="SignalP"/>
    </source>
</evidence>
<protein>
    <recommendedName>
        <fullName evidence="4">Extracellular membrane protein CFEM domain-containing protein</fullName>
    </recommendedName>
</protein>
<organism evidence="2 3">
    <name type="scientific">Dactylonectria estremocensis</name>
    <dbReference type="NCBI Taxonomy" id="1079267"/>
    <lineage>
        <taxon>Eukaryota</taxon>
        <taxon>Fungi</taxon>
        <taxon>Dikarya</taxon>
        <taxon>Ascomycota</taxon>
        <taxon>Pezizomycotina</taxon>
        <taxon>Sordariomycetes</taxon>
        <taxon>Hypocreomycetidae</taxon>
        <taxon>Hypocreales</taxon>
        <taxon>Nectriaceae</taxon>
        <taxon>Dactylonectria</taxon>
    </lineage>
</organism>
<evidence type="ECO:0000313" key="2">
    <source>
        <dbReference type="EMBL" id="KAH7111945.1"/>
    </source>
</evidence>
<feature type="signal peptide" evidence="1">
    <location>
        <begin position="1"/>
        <end position="22"/>
    </location>
</feature>
<feature type="chain" id="PRO_5040121089" description="Extracellular membrane protein CFEM domain-containing protein" evidence="1">
    <location>
        <begin position="23"/>
        <end position="203"/>
    </location>
</feature>
<reference evidence="2" key="1">
    <citation type="journal article" date="2021" name="Nat. Commun.">
        <title>Genetic determinants of endophytism in the Arabidopsis root mycobiome.</title>
        <authorList>
            <person name="Mesny F."/>
            <person name="Miyauchi S."/>
            <person name="Thiergart T."/>
            <person name="Pickel B."/>
            <person name="Atanasova L."/>
            <person name="Karlsson M."/>
            <person name="Huettel B."/>
            <person name="Barry K.W."/>
            <person name="Haridas S."/>
            <person name="Chen C."/>
            <person name="Bauer D."/>
            <person name="Andreopoulos W."/>
            <person name="Pangilinan J."/>
            <person name="LaButti K."/>
            <person name="Riley R."/>
            <person name="Lipzen A."/>
            <person name="Clum A."/>
            <person name="Drula E."/>
            <person name="Henrissat B."/>
            <person name="Kohler A."/>
            <person name="Grigoriev I.V."/>
            <person name="Martin F.M."/>
            <person name="Hacquard S."/>
        </authorList>
    </citation>
    <scope>NUCLEOTIDE SEQUENCE</scope>
    <source>
        <strain evidence="2">MPI-CAGE-AT-0021</strain>
    </source>
</reference>
<comment type="caution">
    <text evidence="2">The sequence shown here is derived from an EMBL/GenBank/DDBJ whole genome shotgun (WGS) entry which is preliminary data.</text>
</comment>
<gene>
    <name evidence="2" type="ORF">B0J13DRAFT_631665</name>
</gene>
<sequence>MAPLDLKLLLLSLAGLYRITRASDTPQSITTLPAYSQQRECATWCFFNGNRGEDLLGHAIGCCTADCAEPVANSCYCRADLRPSAVSWLSLCVDTQCSTNAVDVSSAVALYDDYCGAAVTATVAESASKSEPEPTQVTTRTVTTEPPATARTVVSCGNSRRSRFGSHGKGLRCLFMRFGLEDSVGDVRFNRSKGTMFCCFEGI</sequence>
<name>A0A9P9D1W4_9HYPO</name>
<keyword evidence="3" id="KW-1185">Reference proteome</keyword>
<dbReference type="OrthoDB" id="5421290at2759"/>
<dbReference type="EMBL" id="JAGMUU010000053">
    <property type="protein sequence ID" value="KAH7111945.1"/>
    <property type="molecule type" value="Genomic_DNA"/>
</dbReference>